<feature type="region of interest" description="Disordered" evidence="1">
    <location>
        <begin position="512"/>
        <end position="548"/>
    </location>
</feature>
<feature type="region of interest" description="Disordered" evidence="1">
    <location>
        <begin position="767"/>
        <end position="791"/>
    </location>
</feature>
<reference evidence="3" key="1">
    <citation type="submission" date="2011-07" db="EMBL/GenBank/DDBJ databases">
        <authorList>
            <consortium name="Caenorhabditis brenneri Sequencing and Analysis Consortium"/>
            <person name="Wilson R.K."/>
        </authorList>
    </citation>
    <scope>NUCLEOTIDE SEQUENCE [LARGE SCALE GENOMIC DNA]</scope>
    <source>
        <strain evidence="3">PB2801</strain>
    </source>
</reference>
<feature type="region of interest" description="Disordered" evidence="1">
    <location>
        <begin position="815"/>
        <end position="847"/>
    </location>
</feature>
<sequence length="1447" mass="165523">MGHSQSYDLRNPETGEKIPVRGVRRVSREHQTDLPFSTENTEPFDFREEELRERIRREQLRKREKELESMRIEKHESREPIIDAYRQTHSPQQATVYNEFNHYDSLKHPSPVDPNTYFTLKRKPEINEGRRVSIPMANVRYDQVPTDPSPQSSFREVPREREIPVTVSEYPTRSSVFNGRISPLPLQEEVDPHPMPRYIPPMSPRYERVPTEGTHYSKTTTTTTYNIYRSASVPRFDAPEVPSQPSPKFSRTYSKASNLQKHPSPRPTSMYSKVPDNPRYDEVPNSPRSSTIYSRTSKLPKYDEVPRSPRPTSMYSKLPDNPRYESVPISPKPSSTYSKASNLHNIPTRYSRGTEVTRYSEIHINPSGYNTYSRSSKLPKYDEVPRSTMYSRSSNSSRNEEVIRSPSLHSLRVPTYDEVPYQKSDRSVTPVYIPREKSSPRVRIVPVQTSPPVPKPPIHLTPLQPEVSRIPLNHSIHHSTYRTHAVSPKSDSRSESPAIVIYPFSSKSMTDSPVLTPTPVYRTPVKPPRPSKNNVNPLQKEDSTMTSDHYMKRRKSQSMDKITITPIYRSTVVKKETLISVTPVPSPRKIEKIHQMKRQKEVPWTSLDRCVSLPIYSTPPDSEDDVSDMVIIPFSKTPSPPVSVKSTTPVLPLQREVPRAPVSRRPIYCSPPSPVTPARPSPPRTPSPKLYPIRREKEVPHIPLERCVSRKRTDSKPPTPAVVTPVPVRKTPPLSTPPTPPPTYLTKLHPEVPRIPLDDCVAKPIRRTPVYSSPPTPRIIRTPPPSSPPQRMHLTRYHPDIPRCPLDDHVAKPIRRTPVYSNPPSPVSQTVVSPVSSKRSPPPSPIYLTRRVSDVRRTPLDNYVSNSPVPSEISINSSPPLRMPPTVHHTQLEDELRKTPIENYVNRGTNQKVTLFQDHPTEAPILRGSPSPPVKVVPEINEIRPEKDLRSTPLGGYIRKDPTPPSKVYETSLEQELRKTPLHHYVGKEPAYSKPSSPTVSREVVPAKKSSRYSSYMCPKLHFTPLEEDIPWTPLGSCIRKGHNYSIPPSERTVSNRSTPLPIDIMPPRIHQTPLQQDVRGTPLDRYIYKASKLRSPATPSVTSSVVSSRRSTPRSTPSPRMPPKMHLTPRHSEVPHFPLDRFVTRSRSPTVISIDHSPHQEKSERSLDRYPKDETKHIERRSVTPQQVRRAPLLTRQPSSFTRHYPNKSTQTSPRSSTVTCPRKVYVTHLEKLIPKALYYPHPSHSTIINIYSTPIAESPTHLSELHAEKRMIVGIDEIEKPENVTYVTVATSSIQDDSEPLHRHPEVGRHPVYVVPSQYCYEKKPPLQNKQTQYSRRPSEDKGKVIVPSKKCEIENCTHVVVNDETPVVARRRISQDAIRDKENRLTIYVDENEMENVVELANSDEESNPSQKKRCFEEKLYYNSYMPTLSLRRRPIVDFYDKLH</sequence>
<feature type="compositionally biased region" description="Polar residues" evidence="1">
    <location>
        <begin position="863"/>
        <end position="879"/>
    </location>
</feature>
<feature type="compositionally biased region" description="Pro residues" evidence="1">
    <location>
        <begin position="772"/>
        <end position="788"/>
    </location>
</feature>
<gene>
    <name evidence="2" type="ORF">CAEBREN_28490</name>
</gene>
<feature type="compositionally biased region" description="Low complexity" evidence="1">
    <location>
        <begin position="827"/>
        <end position="839"/>
    </location>
</feature>
<organism evidence="3">
    <name type="scientific">Caenorhabditis brenneri</name>
    <name type="common">Nematode worm</name>
    <dbReference type="NCBI Taxonomy" id="135651"/>
    <lineage>
        <taxon>Eukaryota</taxon>
        <taxon>Metazoa</taxon>
        <taxon>Ecdysozoa</taxon>
        <taxon>Nematoda</taxon>
        <taxon>Chromadorea</taxon>
        <taxon>Rhabditida</taxon>
        <taxon>Rhabditina</taxon>
        <taxon>Rhabditomorpha</taxon>
        <taxon>Rhabditoidea</taxon>
        <taxon>Rhabditidae</taxon>
        <taxon>Peloderinae</taxon>
        <taxon>Caenorhabditis</taxon>
    </lineage>
</organism>
<feature type="region of interest" description="Disordered" evidence="1">
    <location>
        <begin position="1"/>
        <end position="46"/>
    </location>
</feature>
<feature type="compositionally biased region" description="Polar residues" evidence="1">
    <location>
        <begin position="286"/>
        <end position="297"/>
    </location>
</feature>
<feature type="compositionally biased region" description="Low complexity" evidence="1">
    <location>
        <begin position="1095"/>
        <end position="1119"/>
    </location>
</feature>
<proteinExistence type="predicted"/>
<feature type="region of interest" description="Disordered" evidence="1">
    <location>
        <begin position="64"/>
        <end position="86"/>
    </location>
</feature>
<dbReference type="Proteomes" id="UP000008068">
    <property type="component" value="Unassembled WGS sequence"/>
</dbReference>
<feature type="compositionally biased region" description="Basic and acidic residues" evidence="1">
    <location>
        <begin position="10"/>
        <end position="19"/>
    </location>
</feature>
<feature type="region of interest" description="Disordered" evidence="1">
    <location>
        <begin position="129"/>
        <end position="160"/>
    </location>
</feature>
<evidence type="ECO:0000313" key="3">
    <source>
        <dbReference type="Proteomes" id="UP000008068"/>
    </source>
</evidence>
<feature type="compositionally biased region" description="Polar residues" evidence="1">
    <location>
        <begin position="332"/>
        <end position="341"/>
    </location>
</feature>
<feature type="compositionally biased region" description="Polar residues" evidence="1">
    <location>
        <begin position="1197"/>
        <end position="1219"/>
    </location>
</feature>
<feature type="region of interest" description="Disordered" evidence="1">
    <location>
        <begin position="1049"/>
        <end position="1068"/>
    </location>
</feature>
<protein>
    <submittedName>
        <fullName evidence="2">Uncharacterized protein</fullName>
    </submittedName>
</protein>
<feature type="region of interest" description="Disordered" evidence="1">
    <location>
        <begin position="860"/>
        <end position="883"/>
    </location>
</feature>
<accession>G0NR48</accession>
<evidence type="ECO:0000256" key="1">
    <source>
        <dbReference type="SAM" id="MobiDB-lite"/>
    </source>
</evidence>
<feature type="compositionally biased region" description="Basic and acidic residues" evidence="1">
    <location>
        <begin position="64"/>
        <end position="81"/>
    </location>
</feature>
<feature type="region of interest" description="Disordered" evidence="1">
    <location>
        <begin position="1094"/>
        <end position="1133"/>
    </location>
</feature>
<dbReference type="InParanoid" id="G0NR48"/>
<feature type="region of interest" description="Disordered" evidence="1">
    <location>
        <begin position="1153"/>
        <end position="1219"/>
    </location>
</feature>
<evidence type="ECO:0000313" key="2">
    <source>
        <dbReference type="EMBL" id="EGT36080.1"/>
    </source>
</evidence>
<feature type="region of interest" description="Disordered" evidence="1">
    <location>
        <begin position="662"/>
        <end position="693"/>
    </location>
</feature>
<dbReference type="OrthoDB" id="5823866at2759"/>
<feature type="region of interest" description="Disordered" evidence="1">
    <location>
        <begin position="236"/>
        <end position="341"/>
    </location>
</feature>
<feature type="compositionally biased region" description="Pro residues" evidence="1">
    <location>
        <begin position="193"/>
        <end position="203"/>
    </location>
</feature>
<feature type="region of interest" description="Disordered" evidence="1">
    <location>
        <begin position="185"/>
        <end position="218"/>
    </location>
</feature>
<dbReference type="FunCoup" id="G0NR48">
    <property type="interactions" value="1867"/>
</dbReference>
<feature type="compositionally biased region" description="Basic and acidic residues" evidence="1">
    <location>
        <begin position="1157"/>
        <end position="1183"/>
    </location>
</feature>
<dbReference type="HOGENOM" id="CLU_263086_0_0_1"/>
<dbReference type="eggNOG" id="ENOG502TFUF">
    <property type="taxonomic scope" value="Eukaryota"/>
</dbReference>
<feature type="region of interest" description="Disordered" evidence="1">
    <location>
        <begin position="709"/>
        <end position="749"/>
    </location>
</feature>
<feature type="compositionally biased region" description="Pro residues" evidence="1">
    <location>
        <begin position="734"/>
        <end position="743"/>
    </location>
</feature>
<feature type="compositionally biased region" description="Low complexity" evidence="1">
    <location>
        <begin position="721"/>
        <end position="733"/>
    </location>
</feature>
<feature type="compositionally biased region" description="Polar residues" evidence="1">
    <location>
        <begin position="246"/>
        <end position="271"/>
    </location>
</feature>
<dbReference type="EMBL" id="GL379930">
    <property type="protein sequence ID" value="EGT36080.1"/>
    <property type="molecule type" value="Genomic_DNA"/>
</dbReference>
<feature type="compositionally biased region" description="Pro residues" evidence="1">
    <location>
        <begin position="669"/>
        <end position="686"/>
    </location>
</feature>
<keyword evidence="3" id="KW-1185">Reference proteome</keyword>
<name>G0NR48_CAEBE</name>